<dbReference type="GO" id="GO:0004222">
    <property type="term" value="F:metalloendopeptidase activity"/>
    <property type="evidence" value="ECO:0007669"/>
    <property type="project" value="TreeGrafter"/>
</dbReference>
<proteinExistence type="predicted"/>
<name>A0A1B6MCQ6_9HEMI</name>
<dbReference type="InterPro" id="IPR002477">
    <property type="entry name" value="Peptidoglycan-bd-like"/>
</dbReference>
<dbReference type="GO" id="GO:0030574">
    <property type="term" value="P:collagen catabolic process"/>
    <property type="evidence" value="ECO:0007669"/>
    <property type="project" value="TreeGrafter"/>
</dbReference>
<feature type="domain" description="Peptidoglycan binding-like" evidence="3">
    <location>
        <begin position="35"/>
        <end position="86"/>
    </location>
</feature>
<dbReference type="Gene3D" id="3.40.390.10">
    <property type="entry name" value="Collagenase (Catalytic Domain)"/>
    <property type="match status" value="1"/>
</dbReference>
<dbReference type="InterPro" id="IPR036365">
    <property type="entry name" value="PGBD-like_sf"/>
</dbReference>
<dbReference type="InterPro" id="IPR024079">
    <property type="entry name" value="MetalloPept_cat_dom_sf"/>
</dbReference>
<keyword evidence="1" id="KW-0482">Metalloprotease</keyword>
<dbReference type="AlphaFoldDB" id="A0A1B6MCQ6"/>
<dbReference type="EMBL" id="GEBQ01006272">
    <property type="protein sequence ID" value="JAT33705.1"/>
    <property type="molecule type" value="Transcribed_RNA"/>
</dbReference>
<dbReference type="SUPFAM" id="SSF47090">
    <property type="entry name" value="PGBD-like"/>
    <property type="match status" value="1"/>
</dbReference>
<keyword evidence="2" id="KW-0732">Signal</keyword>
<dbReference type="PANTHER" id="PTHR10201:SF308">
    <property type="entry name" value="MATRIX METALLOPROTEINASE 2"/>
    <property type="match status" value="1"/>
</dbReference>
<evidence type="ECO:0000256" key="2">
    <source>
        <dbReference type="SAM" id="SignalP"/>
    </source>
</evidence>
<reference evidence="4" key="1">
    <citation type="submission" date="2015-11" db="EMBL/GenBank/DDBJ databases">
        <title>De novo transcriptome assembly of four potential Pierce s Disease insect vectors from Arizona vineyards.</title>
        <authorList>
            <person name="Tassone E.E."/>
        </authorList>
    </citation>
    <scope>NUCLEOTIDE SEQUENCE</scope>
</reference>
<feature type="signal peptide" evidence="2">
    <location>
        <begin position="1"/>
        <end position="20"/>
    </location>
</feature>
<keyword evidence="1" id="KW-0645">Protease</keyword>
<feature type="non-terminal residue" evidence="4">
    <location>
        <position position="1"/>
    </location>
</feature>
<dbReference type="GO" id="GO:0030198">
    <property type="term" value="P:extracellular matrix organization"/>
    <property type="evidence" value="ECO:0007669"/>
    <property type="project" value="TreeGrafter"/>
</dbReference>
<keyword evidence="1" id="KW-0378">Hydrolase</keyword>
<evidence type="ECO:0000256" key="1">
    <source>
        <dbReference type="ARBA" id="ARBA00023049"/>
    </source>
</evidence>
<protein>
    <recommendedName>
        <fullName evidence="3">Peptidoglycan binding-like domain-containing protein</fullName>
    </recommendedName>
</protein>
<organism evidence="4">
    <name type="scientific">Graphocephala atropunctata</name>
    <dbReference type="NCBI Taxonomy" id="36148"/>
    <lineage>
        <taxon>Eukaryota</taxon>
        <taxon>Metazoa</taxon>
        <taxon>Ecdysozoa</taxon>
        <taxon>Arthropoda</taxon>
        <taxon>Hexapoda</taxon>
        <taxon>Insecta</taxon>
        <taxon>Pterygota</taxon>
        <taxon>Neoptera</taxon>
        <taxon>Paraneoptera</taxon>
        <taxon>Hemiptera</taxon>
        <taxon>Auchenorrhyncha</taxon>
        <taxon>Membracoidea</taxon>
        <taxon>Cicadellidae</taxon>
        <taxon>Cicadellinae</taxon>
        <taxon>Cicadellini</taxon>
        <taxon>Graphocephala</taxon>
    </lineage>
</organism>
<feature type="chain" id="PRO_5008588181" description="Peptidoglycan binding-like domain-containing protein" evidence="2">
    <location>
        <begin position="21"/>
        <end position="132"/>
    </location>
</feature>
<dbReference type="GO" id="GO:0005615">
    <property type="term" value="C:extracellular space"/>
    <property type="evidence" value="ECO:0007669"/>
    <property type="project" value="TreeGrafter"/>
</dbReference>
<accession>A0A1B6MCQ6</accession>
<feature type="non-terminal residue" evidence="4">
    <location>
        <position position="132"/>
    </location>
</feature>
<evidence type="ECO:0000259" key="3">
    <source>
        <dbReference type="Pfam" id="PF01471"/>
    </source>
</evidence>
<gene>
    <name evidence="4" type="ORF">g.34111</name>
</gene>
<sequence>KVCGTGTGLCLVVMVVAAVAAPLARKLPYTDASLRYLMTFGYLPMSDLETGNLRTDVQLKDAIRNLQRFGHIPVTGVVDEATERLMVSPRCGVSDERAPDRRRKRFAIHPNARWDHTDLTWSLRTHHIELNH</sequence>
<dbReference type="Pfam" id="PF01471">
    <property type="entry name" value="PG_binding_1"/>
    <property type="match status" value="1"/>
</dbReference>
<dbReference type="PANTHER" id="PTHR10201">
    <property type="entry name" value="MATRIX METALLOPROTEINASE"/>
    <property type="match status" value="1"/>
</dbReference>
<evidence type="ECO:0000313" key="4">
    <source>
        <dbReference type="EMBL" id="JAT33705.1"/>
    </source>
</evidence>